<evidence type="ECO:0000256" key="1">
    <source>
        <dbReference type="ARBA" id="ARBA00004141"/>
    </source>
</evidence>
<dbReference type="GO" id="GO:0022857">
    <property type="term" value="F:transmembrane transporter activity"/>
    <property type="evidence" value="ECO:0007669"/>
    <property type="project" value="InterPro"/>
</dbReference>
<proteinExistence type="predicted"/>
<reference evidence="9" key="5">
    <citation type="submission" date="2015-06" db="UniProtKB">
        <authorList>
            <consortium name="EnsemblFungi"/>
        </authorList>
    </citation>
    <scope>IDENTIFICATION</scope>
    <source>
        <strain evidence="9">ATCC 64411</strain>
    </source>
</reference>
<dbReference type="GO" id="GO:0016020">
    <property type="term" value="C:membrane"/>
    <property type="evidence" value="ECO:0007669"/>
    <property type="project" value="UniProtKB-SubCell"/>
</dbReference>
<protein>
    <recommendedName>
        <fullName evidence="11">Major facilitator superfamily (MFS) profile domain-containing protein</fullName>
    </recommendedName>
</protein>
<keyword evidence="10" id="KW-1185">Reference proteome</keyword>
<dbReference type="Proteomes" id="UP000011715">
    <property type="component" value="Unassembled WGS sequence"/>
</dbReference>
<keyword evidence="4 7" id="KW-1133">Transmembrane helix</keyword>
<evidence type="ECO:0000256" key="2">
    <source>
        <dbReference type="ARBA" id="ARBA00022448"/>
    </source>
</evidence>
<feature type="transmembrane region" description="Helical" evidence="7">
    <location>
        <begin position="167"/>
        <end position="190"/>
    </location>
</feature>
<dbReference type="PANTHER" id="PTHR43791:SF36">
    <property type="entry name" value="TRANSPORTER, PUTATIVE (AFU_ORTHOLOGUE AFUA_6G08340)-RELATED"/>
    <property type="match status" value="1"/>
</dbReference>
<feature type="transmembrane region" description="Helical" evidence="7">
    <location>
        <begin position="133"/>
        <end position="155"/>
    </location>
</feature>
<evidence type="ECO:0000313" key="10">
    <source>
        <dbReference type="Proteomes" id="UP000011715"/>
    </source>
</evidence>
<dbReference type="EnsemblFungi" id="MAPG_04320T0">
    <property type="protein sequence ID" value="MAPG_04320T0"/>
    <property type="gene ID" value="MAPG_04320"/>
</dbReference>
<feature type="transmembrane region" description="Helical" evidence="7">
    <location>
        <begin position="107"/>
        <end position="127"/>
    </location>
</feature>
<dbReference type="VEuPathDB" id="FungiDB:MAPG_04320"/>
<organism evidence="9 10">
    <name type="scientific">Magnaporthiopsis poae (strain ATCC 64411 / 73-15)</name>
    <name type="common">Kentucky bluegrass fungus</name>
    <name type="synonym">Magnaporthe poae</name>
    <dbReference type="NCBI Taxonomy" id="644358"/>
    <lineage>
        <taxon>Eukaryota</taxon>
        <taxon>Fungi</taxon>
        <taxon>Dikarya</taxon>
        <taxon>Ascomycota</taxon>
        <taxon>Pezizomycotina</taxon>
        <taxon>Sordariomycetes</taxon>
        <taxon>Sordariomycetidae</taxon>
        <taxon>Magnaporthales</taxon>
        <taxon>Magnaporthaceae</taxon>
        <taxon>Magnaporthiopsis</taxon>
    </lineage>
</organism>
<dbReference type="InterPro" id="IPR036259">
    <property type="entry name" value="MFS_trans_sf"/>
</dbReference>
<dbReference type="Pfam" id="PF07690">
    <property type="entry name" value="MFS_1"/>
    <property type="match status" value="1"/>
</dbReference>
<reference evidence="8" key="3">
    <citation type="submission" date="2011-03" db="EMBL/GenBank/DDBJ databases">
        <title>Annotation of Magnaporthe poae ATCC 64411.</title>
        <authorList>
            <person name="Ma L.-J."/>
            <person name="Dead R."/>
            <person name="Young S.K."/>
            <person name="Zeng Q."/>
            <person name="Gargeya S."/>
            <person name="Fitzgerald M."/>
            <person name="Haas B."/>
            <person name="Abouelleil A."/>
            <person name="Alvarado L."/>
            <person name="Arachchi H.M."/>
            <person name="Berlin A."/>
            <person name="Brown A."/>
            <person name="Chapman S.B."/>
            <person name="Chen Z."/>
            <person name="Dunbar C."/>
            <person name="Freedman E."/>
            <person name="Gearin G."/>
            <person name="Gellesch M."/>
            <person name="Goldberg J."/>
            <person name="Griggs A."/>
            <person name="Gujja S."/>
            <person name="Heiman D."/>
            <person name="Howarth C."/>
            <person name="Larson L."/>
            <person name="Lui A."/>
            <person name="MacDonald P.J.P."/>
            <person name="Mehta T."/>
            <person name="Montmayeur A."/>
            <person name="Murphy C."/>
            <person name="Neiman D."/>
            <person name="Pearson M."/>
            <person name="Priest M."/>
            <person name="Roberts A."/>
            <person name="Saif S."/>
            <person name="Shea T."/>
            <person name="Shenoy N."/>
            <person name="Sisk P."/>
            <person name="Stolte C."/>
            <person name="Sykes S."/>
            <person name="Yandava C."/>
            <person name="Wortman J."/>
            <person name="Nusbaum C."/>
            <person name="Birren B."/>
        </authorList>
    </citation>
    <scope>NUCLEOTIDE SEQUENCE</scope>
    <source>
        <strain evidence="8">ATCC 64411</strain>
    </source>
</reference>
<dbReference type="STRING" id="644358.A0A0C4DWE4"/>
<dbReference type="InterPro" id="IPR011701">
    <property type="entry name" value="MFS"/>
</dbReference>
<dbReference type="PANTHER" id="PTHR43791">
    <property type="entry name" value="PERMEASE-RELATED"/>
    <property type="match status" value="1"/>
</dbReference>
<dbReference type="SUPFAM" id="SSF103473">
    <property type="entry name" value="MFS general substrate transporter"/>
    <property type="match status" value="1"/>
</dbReference>
<keyword evidence="5 7" id="KW-0472">Membrane</keyword>
<comment type="subcellular location">
    <subcellularLocation>
        <location evidence="1">Membrane</location>
        <topology evidence="1">Multi-pass membrane protein</topology>
    </subcellularLocation>
</comment>
<dbReference type="OrthoDB" id="2985014at2759"/>
<evidence type="ECO:0000313" key="9">
    <source>
        <dbReference type="EnsemblFungi" id="MAPG_04320T0"/>
    </source>
</evidence>
<keyword evidence="3 7" id="KW-0812">Transmembrane</keyword>
<dbReference type="EMBL" id="ADBL01001020">
    <property type="status" value="NOT_ANNOTATED_CDS"/>
    <property type="molecule type" value="Genomic_DNA"/>
</dbReference>
<reference evidence="10" key="2">
    <citation type="submission" date="2010-05" db="EMBL/GenBank/DDBJ databases">
        <title>The genome sequence of Magnaporthe poae strain ATCC 64411.</title>
        <authorList>
            <person name="Ma L.-J."/>
            <person name="Dead R."/>
            <person name="Young S."/>
            <person name="Zeng Q."/>
            <person name="Koehrsen M."/>
            <person name="Alvarado L."/>
            <person name="Berlin A."/>
            <person name="Chapman S.B."/>
            <person name="Chen Z."/>
            <person name="Freedman E."/>
            <person name="Gellesch M."/>
            <person name="Goldberg J."/>
            <person name="Griggs A."/>
            <person name="Gujja S."/>
            <person name="Heilman E.R."/>
            <person name="Heiman D."/>
            <person name="Hepburn T."/>
            <person name="Howarth C."/>
            <person name="Jen D."/>
            <person name="Larson L."/>
            <person name="Mehta T."/>
            <person name="Neiman D."/>
            <person name="Pearson M."/>
            <person name="Roberts A."/>
            <person name="Saif S."/>
            <person name="Shea T."/>
            <person name="Shenoy N."/>
            <person name="Sisk P."/>
            <person name="Stolte C."/>
            <person name="Sykes S."/>
            <person name="Walk T."/>
            <person name="White J."/>
            <person name="Yandava C."/>
            <person name="Haas B."/>
            <person name="Nusbaum C."/>
            <person name="Birren B."/>
        </authorList>
    </citation>
    <scope>NUCLEOTIDE SEQUENCE [LARGE SCALE GENOMIC DNA]</scope>
    <source>
        <strain evidence="10">ATCC 64411 / 73-15</strain>
    </source>
</reference>
<feature type="region of interest" description="Disordered" evidence="6">
    <location>
        <begin position="1"/>
        <end position="40"/>
    </location>
</feature>
<evidence type="ECO:0000256" key="7">
    <source>
        <dbReference type="SAM" id="Phobius"/>
    </source>
</evidence>
<dbReference type="AlphaFoldDB" id="A0A0C4DWE4"/>
<gene>
    <name evidence="8" type="ORF">MAPG_04320</name>
</gene>
<accession>A0A0C4DWE4</accession>
<feature type="transmembrane region" description="Helical" evidence="7">
    <location>
        <begin position="202"/>
        <end position="222"/>
    </location>
</feature>
<reference evidence="8" key="1">
    <citation type="submission" date="2010-05" db="EMBL/GenBank/DDBJ databases">
        <title>The Genome Sequence of Magnaporthe poae strain ATCC 64411.</title>
        <authorList>
            <consortium name="The Broad Institute Genome Sequencing Platform"/>
            <consortium name="Broad Institute Genome Sequencing Center for Infectious Disease"/>
            <person name="Ma L.-J."/>
            <person name="Dead R."/>
            <person name="Young S."/>
            <person name="Zeng Q."/>
            <person name="Koehrsen M."/>
            <person name="Alvarado L."/>
            <person name="Berlin A."/>
            <person name="Chapman S.B."/>
            <person name="Chen Z."/>
            <person name="Freedman E."/>
            <person name="Gellesch M."/>
            <person name="Goldberg J."/>
            <person name="Griggs A."/>
            <person name="Gujja S."/>
            <person name="Heilman E.R."/>
            <person name="Heiman D."/>
            <person name="Hepburn T."/>
            <person name="Howarth C."/>
            <person name="Jen D."/>
            <person name="Larson L."/>
            <person name="Mehta T."/>
            <person name="Neiman D."/>
            <person name="Pearson M."/>
            <person name="Roberts A."/>
            <person name="Saif S."/>
            <person name="Shea T."/>
            <person name="Shenoy N."/>
            <person name="Sisk P."/>
            <person name="Stolte C."/>
            <person name="Sykes S."/>
            <person name="Walk T."/>
            <person name="White J."/>
            <person name="Yandava C."/>
            <person name="Haas B."/>
            <person name="Nusbaum C."/>
            <person name="Birren B."/>
        </authorList>
    </citation>
    <scope>NUCLEOTIDE SEQUENCE</scope>
    <source>
        <strain evidence="8">ATCC 64411</strain>
    </source>
</reference>
<dbReference type="EMBL" id="GL876968">
    <property type="protein sequence ID" value="KLU85292.1"/>
    <property type="molecule type" value="Genomic_DNA"/>
</dbReference>
<evidence type="ECO:0000256" key="5">
    <source>
        <dbReference type="ARBA" id="ARBA00023136"/>
    </source>
</evidence>
<dbReference type="eggNOG" id="KOG2533">
    <property type="taxonomic scope" value="Eukaryota"/>
</dbReference>
<keyword evidence="2" id="KW-0813">Transport</keyword>
<evidence type="ECO:0000256" key="3">
    <source>
        <dbReference type="ARBA" id="ARBA00022692"/>
    </source>
</evidence>
<dbReference type="Gene3D" id="1.20.1250.20">
    <property type="entry name" value="MFS general substrate transporter like domains"/>
    <property type="match status" value="1"/>
</dbReference>
<sequence>MAEQAPGNGAADPAMAGSESSPRVQADPARPSDNPAADSWDPELERAFEAYVPGTEEERRLLRKVDLLLQPTFWCILRACRRHLLHRIRHHGGALNLVLNRWRRSSLYLIATKAVWGACVAAISTAGSREHFLIGRFFLGCIEAGMFSGALFVLTCWYKKDEVGKHFCIFATSGTVSQVLGGIMAGGIAGLDGKNGWPGWRWPFLVEGAATVFVAFVFIIILPDVPPGSAQIHSRGA</sequence>
<evidence type="ECO:0008006" key="11">
    <source>
        <dbReference type="Google" id="ProtNLM"/>
    </source>
</evidence>
<evidence type="ECO:0000313" key="8">
    <source>
        <dbReference type="EMBL" id="KLU85292.1"/>
    </source>
</evidence>
<name>A0A0C4DWE4_MAGP6</name>
<reference evidence="9" key="4">
    <citation type="journal article" date="2015" name="G3 (Bethesda)">
        <title>Genome sequences of three phytopathogenic species of the Magnaporthaceae family of fungi.</title>
        <authorList>
            <person name="Okagaki L.H."/>
            <person name="Nunes C.C."/>
            <person name="Sailsbery J."/>
            <person name="Clay B."/>
            <person name="Brown D."/>
            <person name="John T."/>
            <person name="Oh Y."/>
            <person name="Young N."/>
            <person name="Fitzgerald M."/>
            <person name="Haas B.J."/>
            <person name="Zeng Q."/>
            <person name="Young S."/>
            <person name="Adiconis X."/>
            <person name="Fan L."/>
            <person name="Levin J.Z."/>
            <person name="Mitchell T.K."/>
            <person name="Okubara P.A."/>
            <person name="Farman M.L."/>
            <person name="Kohn L.M."/>
            <person name="Birren B."/>
            <person name="Ma L.-J."/>
            <person name="Dean R.A."/>
        </authorList>
    </citation>
    <scope>NUCLEOTIDE SEQUENCE</scope>
    <source>
        <strain evidence="9">ATCC 64411 / 73-15</strain>
    </source>
</reference>
<evidence type="ECO:0000256" key="4">
    <source>
        <dbReference type="ARBA" id="ARBA00022989"/>
    </source>
</evidence>
<evidence type="ECO:0000256" key="6">
    <source>
        <dbReference type="SAM" id="MobiDB-lite"/>
    </source>
</evidence>